<proteinExistence type="predicted"/>
<organism evidence="1 2">
    <name type="scientific">Ensete ventricosum</name>
    <name type="common">Abyssinian banana</name>
    <name type="synonym">Musa ensete</name>
    <dbReference type="NCBI Taxonomy" id="4639"/>
    <lineage>
        <taxon>Eukaryota</taxon>
        <taxon>Viridiplantae</taxon>
        <taxon>Streptophyta</taxon>
        <taxon>Embryophyta</taxon>
        <taxon>Tracheophyta</taxon>
        <taxon>Spermatophyta</taxon>
        <taxon>Magnoliopsida</taxon>
        <taxon>Liliopsida</taxon>
        <taxon>Zingiberales</taxon>
        <taxon>Musaceae</taxon>
        <taxon>Ensete</taxon>
    </lineage>
</organism>
<reference evidence="1 2" key="1">
    <citation type="journal article" date="2014" name="Agronomy (Basel)">
        <title>A Draft Genome Sequence for Ensete ventricosum, the Drought-Tolerant Tree Against Hunger.</title>
        <authorList>
            <person name="Harrison J."/>
            <person name="Moore K.A."/>
            <person name="Paszkiewicz K."/>
            <person name="Jones T."/>
            <person name="Grant M."/>
            <person name="Ambacheew D."/>
            <person name="Muzemil S."/>
            <person name="Studholme D.J."/>
        </authorList>
    </citation>
    <scope>NUCLEOTIDE SEQUENCE [LARGE SCALE GENOMIC DNA]</scope>
</reference>
<accession>A0A427AXD9</accession>
<gene>
    <name evidence="1" type="ORF">B296_00009385</name>
</gene>
<dbReference type="Proteomes" id="UP000287651">
    <property type="component" value="Unassembled WGS sequence"/>
</dbReference>
<evidence type="ECO:0000313" key="2">
    <source>
        <dbReference type="Proteomes" id="UP000287651"/>
    </source>
</evidence>
<comment type="caution">
    <text evidence="1">The sequence shown here is derived from an EMBL/GenBank/DDBJ whole genome shotgun (WGS) entry which is preliminary data.</text>
</comment>
<dbReference type="EMBL" id="AMZH03001030">
    <property type="protein sequence ID" value="RRT80924.1"/>
    <property type="molecule type" value="Genomic_DNA"/>
</dbReference>
<evidence type="ECO:0000313" key="1">
    <source>
        <dbReference type="EMBL" id="RRT80924.1"/>
    </source>
</evidence>
<dbReference type="AlphaFoldDB" id="A0A427AXD9"/>
<name>A0A427AXD9_ENSVE</name>
<sequence length="123" mass="13929">MDLGTGDERRSPGTKLELRCAPGSSCYSDVDSIFLHPADVFAIYLLVSSLRPCRCTAQREDEKKAEKREVLQFVFEERLIHSVSPTFFPSPTGTSEWVVPLPADIHRGRQHSRQFVKHRTDVG</sequence>
<protein>
    <submittedName>
        <fullName evidence="1">Uncharacterized protein</fullName>
    </submittedName>
</protein>